<dbReference type="InterPro" id="IPR006527">
    <property type="entry name" value="F-box-assoc_dom_typ1"/>
</dbReference>
<reference evidence="3" key="1">
    <citation type="journal article" date="2023" name="bioRxiv">
        <title>Improved chromosome-level genome assembly for marigold (Tagetes erecta).</title>
        <authorList>
            <person name="Jiang F."/>
            <person name="Yuan L."/>
            <person name="Wang S."/>
            <person name="Wang H."/>
            <person name="Xu D."/>
            <person name="Wang A."/>
            <person name="Fan W."/>
        </authorList>
    </citation>
    <scope>NUCLEOTIDE SEQUENCE</scope>
    <source>
        <strain evidence="3">WSJ</strain>
        <tissue evidence="3">Leaf</tissue>
    </source>
</reference>
<dbReference type="EMBL" id="JAUHHV010000009">
    <property type="protein sequence ID" value="KAK1413559.1"/>
    <property type="molecule type" value="Genomic_DNA"/>
</dbReference>
<evidence type="ECO:0000313" key="4">
    <source>
        <dbReference type="Proteomes" id="UP001229421"/>
    </source>
</evidence>
<evidence type="ECO:0008006" key="5">
    <source>
        <dbReference type="Google" id="ProtNLM"/>
    </source>
</evidence>
<gene>
    <name evidence="3" type="ORF">QVD17_35334</name>
</gene>
<name>A0AAD8JZA4_TARER</name>
<dbReference type="PANTHER" id="PTHR31672:SF10">
    <property type="entry name" value="F-BOX DOMAIN-CONTAINING PROTEIN"/>
    <property type="match status" value="1"/>
</dbReference>
<comment type="caution">
    <text evidence="3">The sequence shown here is derived from an EMBL/GenBank/DDBJ whole genome shotgun (WGS) entry which is preliminary data.</text>
</comment>
<evidence type="ECO:0000259" key="1">
    <source>
        <dbReference type="Pfam" id="PF00646"/>
    </source>
</evidence>
<dbReference type="NCBIfam" id="TIGR01640">
    <property type="entry name" value="F_box_assoc_1"/>
    <property type="match status" value="1"/>
</dbReference>
<dbReference type="InterPro" id="IPR017451">
    <property type="entry name" value="F-box-assoc_interact_dom"/>
</dbReference>
<dbReference type="PANTHER" id="PTHR31672">
    <property type="entry name" value="BNACNNG10540D PROTEIN"/>
    <property type="match status" value="1"/>
</dbReference>
<keyword evidence="4" id="KW-1185">Reference proteome</keyword>
<sequence length="406" mass="46535">MKKLPIKSLIQFRSVSKSWRSLIDSSDFIAHYNRQQQQQQQQQQHLLVRYHKIHPYVQNFVSFVDDDTFPQQKLHLTTPLLVNMLEISSIIGSSQGLLCLLGHYREVCDPESELLVVWNISIRKAIAVVVPYVGDKMYRNVLGFWVCSETNDPKIVKINTSSDMESISCIPRQVEVFTLSTGAWRSSYSNLPRKSVEFIGFCVMVEETLYWLAMDRIIMDDGFGYCNLIVSFDVTSEEFKEVKLPDTLAHEQHYQNLSVSKLRNSLVVVELDEDEASYVVWMMEDGIISKSFTKLYSICTLDALIIGVLGFRKSGEPLVEFVENDCEPCFDSSVVVYERASKCITNLGIKGTDISYSVSSYMETLLLLDRPNSIIYGKDKCFEAYEPGTELMQHKMIFKLQDDLDS</sequence>
<dbReference type="Pfam" id="PF00646">
    <property type="entry name" value="F-box"/>
    <property type="match status" value="1"/>
</dbReference>
<proteinExistence type="predicted"/>
<dbReference type="InterPro" id="IPR036047">
    <property type="entry name" value="F-box-like_dom_sf"/>
</dbReference>
<dbReference type="InterPro" id="IPR001810">
    <property type="entry name" value="F-box_dom"/>
</dbReference>
<dbReference type="InterPro" id="IPR050796">
    <property type="entry name" value="SCF_F-box_component"/>
</dbReference>
<dbReference type="Proteomes" id="UP001229421">
    <property type="component" value="Unassembled WGS sequence"/>
</dbReference>
<dbReference type="Pfam" id="PF07734">
    <property type="entry name" value="FBA_1"/>
    <property type="match status" value="1"/>
</dbReference>
<accession>A0AAD8JZA4</accession>
<feature type="domain" description="F-box" evidence="1">
    <location>
        <begin position="1"/>
        <end position="28"/>
    </location>
</feature>
<protein>
    <recommendedName>
        <fullName evidence="5">F-box domain-containing protein</fullName>
    </recommendedName>
</protein>
<evidence type="ECO:0000259" key="2">
    <source>
        <dbReference type="Pfam" id="PF07734"/>
    </source>
</evidence>
<organism evidence="3 4">
    <name type="scientific">Tagetes erecta</name>
    <name type="common">African marigold</name>
    <dbReference type="NCBI Taxonomy" id="13708"/>
    <lineage>
        <taxon>Eukaryota</taxon>
        <taxon>Viridiplantae</taxon>
        <taxon>Streptophyta</taxon>
        <taxon>Embryophyta</taxon>
        <taxon>Tracheophyta</taxon>
        <taxon>Spermatophyta</taxon>
        <taxon>Magnoliopsida</taxon>
        <taxon>eudicotyledons</taxon>
        <taxon>Gunneridae</taxon>
        <taxon>Pentapetalae</taxon>
        <taxon>asterids</taxon>
        <taxon>campanulids</taxon>
        <taxon>Asterales</taxon>
        <taxon>Asteraceae</taxon>
        <taxon>Asteroideae</taxon>
        <taxon>Heliantheae alliance</taxon>
        <taxon>Tageteae</taxon>
        <taxon>Tagetes</taxon>
    </lineage>
</organism>
<dbReference type="SUPFAM" id="SSF81383">
    <property type="entry name" value="F-box domain"/>
    <property type="match status" value="1"/>
</dbReference>
<feature type="domain" description="F-box associated beta-propeller type 1" evidence="2">
    <location>
        <begin position="84"/>
        <end position="297"/>
    </location>
</feature>
<evidence type="ECO:0000313" key="3">
    <source>
        <dbReference type="EMBL" id="KAK1413559.1"/>
    </source>
</evidence>
<dbReference type="AlphaFoldDB" id="A0AAD8JZA4"/>